<proteinExistence type="predicted"/>
<dbReference type="Gene3D" id="3.20.20.70">
    <property type="entry name" value="Aldolase class I"/>
    <property type="match status" value="1"/>
</dbReference>
<name>A0AAD5RYG7_9PEZI</name>
<dbReference type="PANTHER" id="PTHR12128:SF68">
    <property type="entry name" value="DIHYDRODIPICOLINATE SYNTHETASE"/>
    <property type="match status" value="1"/>
</dbReference>
<dbReference type="GO" id="GO:0008840">
    <property type="term" value="F:4-hydroxy-tetrahydrodipicolinate synthase activity"/>
    <property type="evidence" value="ECO:0007669"/>
    <property type="project" value="TreeGrafter"/>
</dbReference>
<dbReference type="InterPro" id="IPR002220">
    <property type="entry name" value="DapA-like"/>
</dbReference>
<protein>
    <submittedName>
        <fullName evidence="1">Dihydrodipicolinate synthetase family protein</fullName>
    </submittedName>
</protein>
<keyword evidence="2" id="KW-1185">Reference proteome</keyword>
<dbReference type="EMBL" id="JAKWBI020000025">
    <property type="protein sequence ID" value="KAJ2905771.1"/>
    <property type="molecule type" value="Genomic_DNA"/>
</dbReference>
<dbReference type="AlphaFoldDB" id="A0AAD5RYG7"/>
<sequence length="177" mass="19150">MPVSSPPVGAYVPVPSFFTSLSACSASEPVARIDVETQTKHALFLARAGIRGLVMMGSTGEAIHLTPCRTQGPRRRRKGGGLEENGFPSYPIMAGVLTNSVEECLDGLQDMKEAGALWGLVLTPGYFGANATHPRMKEWFKIIADRSLLPIFMLVSRLPSMDEIVLCAKGGMVDDRR</sequence>
<accession>A0AAD5RYG7</accession>
<reference evidence="1" key="1">
    <citation type="submission" date="2022-07" db="EMBL/GenBank/DDBJ databases">
        <title>Draft genome sequence of Zalerion maritima ATCC 34329, a (micro)plastics degrading marine fungus.</title>
        <authorList>
            <person name="Paco A."/>
            <person name="Goncalves M.F.M."/>
            <person name="Rocha-Santos T.A.P."/>
            <person name="Alves A."/>
        </authorList>
    </citation>
    <scope>NUCLEOTIDE SEQUENCE</scope>
    <source>
        <strain evidence="1">ATCC 34329</strain>
    </source>
</reference>
<dbReference type="Proteomes" id="UP001201980">
    <property type="component" value="Unassembled WGS sequence"/>
</dbReference>
<dbReference type="SUPFAM" id="SSF51569">
    <property type="entry name" value="Aldolase"/>
    <property type="match status" value="1"/>
</dbReference>
<organism evidence="1 2">
    <name type="scientific">Zalerion maritima</name>
    <dbReference type="NCBI Taxonomy" id="339359"/>
    <lineage>
        <taxon>Eukaryota</taxon>
        <taxon>Fungi</taxon>
        <taxon>Dikarya</taxon>
        <taxon>Ascomycota</taxon>
        <taxon>Pezizomycotina</taxon>
        <taxon>Sordariomycetes</taxon>
        <taxon>Lulworthiomycetidae</taxon>
        <taxon>Lulworthiales</taxon>
        <taxon>Lulworthiaceae</taxon>
        <taxon>Zalerion</taxon>
    </lineage>
</organism>
<comment type="caution">
    <text evidence="1">The sequence shown here is derived from an EMBL/GenBank/DDBJ whole genome shotgun (WGS) entry which is preliminary data.</text>
</comment>
<evidence type="ECO:0000313" key="1">
    <source>
        <dbReference type="EMBL" id="KAJ2905771.1"/>
    </source>
</evidence>
<gene>
    <name evidence="1" type="ORF">MKZ38_004448</name>
</gene>
<evidence type="ECO:0000313" key="2">
    <source>
        <dbReference type="Proteomes" id="UP001201980"/>
    </source>
</evidence>
<dbReference type="InterPro" id="IPR013785">
    <property type="entry name" value="Aldolase_TIM"/>
</dbReference>
<dbReference type="PANTHER" id="PTHR12128">
    <property type="entry name" value="DIHYDRODIPICOLINATE SYNTHASE"/>
    <property type="match status" value="1"/>
</dbReference>